<keyword evidence="1" id="KW-0472">Membrane</keyword>
<sequence length="101" mass="11746">MTTFMLIKAEEYMLPCLNKKLFGVECLGCGIQRSVALIFQGEFMAAFKMYPAIYTLILLFIYLGFNNFYKIRYANKILVFLLVLNFAIIVGNYILKLTNQY</sequence>
<reference evidence="2" key="1">
    <citation type="submission" date="2022-11" db="EMBL/GenBank/DDBJ databases">
        <title>High-quality draft genome sequence of Galbibacter sp. strain CMA-7.</title>
        <authorList>
            <person name="Wei L."/>
            <person name="Dong C."/>
            <person name="Shao Z."/>
        </authorList>
    </citation>
    <scope>NUCLEOTIDE SEQUENCE</scope>
    <source>
        <strain evidence="2">CMA-7</strain>
    </source>
</reference>
<dbReference type="InterPro" id="IPR021215">
    <property type="entry name" value="DUF2752"/>
</dbReference>
<name>A0ABT6FVK6_9FLAO</name>
<organism evidence="2 3">
    <name type="scientific">Galbibacter pacificus</name>
    <dbReference type="NCBI Taxonomy" id="2996052"/>
    <lineage>
        <taxon>Bacteria</taxon>
        <taxon>Pseudomonadati</taxon>
        <taxon>Bacteroidota</taxon>
        <taxon>Flavobacteriia</taxon>
        <taxon>Flavobacteriales</taxon>
        <taxon>Flavobacteriaceae</taxon>
        <taxon>Galbibacter</taxon>
    </lineage>
</organism>
<dbReference type="EMBL" id="JAPMUA010000005">
    <property type="protein sequence ID" value="MDG3587122.1"/>
    <property type="molecule type" value="Genomic_DNA"/>
</dbReference>
<dbReference type="Pfam" id="PF10825">
    <property type="entry name" value="DUF2752"/>
    <property type="match status" value="1"/>
</dbReference>
<keyword evidence="1" id="KW-1133">Transmembrane helix</keyword>
<keyword evidence="3" id="KW-1185">Reference proteome</keyword>
<feature type="transmembrane region" description="Helical" evidence="1">
    <location>
        <begin position="77"/>
        <end position="95"/>
    </location>
</feature>
<dbReference type="RefSeq" id="WP_277900616.1">
    <property type="nucleotide sequence ID" value="NZ_JAQSVC010000005.1"/>
</dbReference>
<gene>
    <name evidence="2" type="ORF">OSR52_14705</name>
</gene>
<proteinExistence type="predicted"/>
<accession>A0ABT6FVK6</accession>
<protein>
    <submittedName>
        <fullName evidence="2">DUF2752 domain-containing protein</fullName>
    </submittedName>
</protein>
<feature type="transmembrane region" description="Helical" evidence="1">
    <location>
        <begin position="45"/>
        <end position="65"/>
    </location>
</feature>
<evidence type="ECO:0000313" key="2">
    <source>
        <dbReference type="EMBL" id="MDG3587122.1"/>
    </source>
</evidence>
<dbReference type="Proteomes" id="UP001153642">
    <property type="component" value="Unassembled WGS sequence"/>
</dbReference>
<comment type="caution">
    <text evidence="2">The sequence shown here is derived from an EMBL/GenBank/DDBJ whole genome shotgun (WGS) entry which is preliminary data.</text>
</comment>
<evidence type="ECO:0000256" key="1">
    <source>
        <dbReference type="SAM" id="Phobius"/>
    </source>
</evidence>
<evidence type="ECO:0000313" key="3">
    <source>
        <dbReference type="Proteomes" id="UP001153642"/>
    </source>
</evidence>
<keyword evidence="1" id="KW-0812">Transmembrane</keyword>